<evidence type="ECO:0000256" key="1">
    <source>
        <dbReference type="ARBA" id="ARBA00022490"/>
    </source>
</evidence>
<evidence type="ECO:0000313" key="6">
    <source>
        <dbReference type="Proteomes" id="UP001246690"/>
    </source>
</evidence>
<keyword evidence="6" id="KW-1185">Reference proteome</keyword>
<dbReference type="NCBIfam" id="NF007598">
    <property type="entry name" value="PRK10244.1"/>
    <property type="match status" value="1"/>
</dbReference>
<gene>
    <name evidence="5" type="primary">iraP</name>
    <name evidence="5" type="ORF">RHD99_19240</name>
</gene>
<feature type="coiled-coil region" evidence="4">
    <location>
        <begin position="5"/>
        <end position="32"/>
    </location>
</feature>
<evidence type="ECO:0000256" key="3">
    <source>
        <dbReference type="ARBA" id="ARBA00023054"/>
    </source>
</evidence>
<dbReference type="EMBL" id="CP133838">
    <property type="protein sequence ID" value="WMY73563.1"/>
    <property type="molecule type" value="Genomic_DNA"/>
</dbReference>
<keyword evidence="3 4" id="KW-0175">Coiled coil</keyword>
<dbReference type="Proteomes" id="UP001246690">
    <property type="component" value="Chromosome"/>
</dbReference>
<sequence>MRNLISELLTRLAEKEEESKEFVAQIEALEIVVTAILHKMECSQLQAITTSIEDALSNVRPSDTITSHDAHLLKKNLTRILNRPCV</sequence>
<keyword evidence="2" id="KW-0346">Stress response</keyword>
<evidence type="ECO:0000256" key="2">
    <source>
        <dbReference type="ARBA" id="ARBA00023016"/>
    </source>
</evidence>
<evidence type="ECO:0000256" key="4">
    <source>
        <dbReference type="SAM" id="Coils"/>
    </source>
</evidence>
<accession>A0ABY9S7S3</accession>
<name>A0ABY9S7S3_9ENTR</name>
<proteinExistence type="predicted"/>
<dbReference type="Pfam" id="PF10796">
    <property type="entry name" value="Anti-adapt_IraP"/>
    <property type="match status" value="1"/>
</dbReference>
<dbReference type="RefSeq" id="WP_309875974.1">
    <property type="nucleotide sequence ID" value="NZ_CP133838.1"/>
</dbReference>
<keyword evidence="1" id="KW-0963">Cytoplasm</keyword>
<organism evidence="5 6">
    <name type="scientific">Buttiauxella selenatireducens</name>
    <dbReference type="NCBI Taxonomy" id="3073902"/>
    <lineage>
        <taxon>Bacteria</taxon>
        <taxon>Pseudomonadati</taxon>
        <taxon>Pseudomonadota</taxon>
        <taxon>Gammaproteobacteria</taxon>
        <taxon>Enterobacterales</taxon>
        <taxon>Enterobacteriaceae</taxon>
        <taxon>Buttiauxella</taxon>
    </lineage>
</organism>
<protein>
    <submittedName>
        <fullName evidence="5">Anti-adapter protein IraP</fullName>
    </submittedName>
</protein>
<evidence type="ECO:0000313" key="5">
    <source>
        <dbReference type="EMBL" id="WMY73563.1"/>
    </source>
</evidence>
<dbReference type="InterPro" id="IPR019732">
    <property type="entry name" value="SigmaS_Anti-adapt_IraP"/>
</dbReference>
<reference evidence="5 6" key="1">
    <citation type="submission" date="2023-09" db="EMBL/GenBank/DDBJ databases">
        <title>Buttiauxella selenatireducens sp. nov., isolated from the rhizosphere of Cardamine hupingshanesis.</title>
        <authorList>
            <person name="Zhang S."/>
            <person name="Xu Z."/>
            <person name="Wang H."/>
            <person name="Guo Y."/>
        </authorList>
    </citation>
    <scope>NUCLEOTIDE SEQUENCE [LARGE SCALE GENOMIC DNA]</scope>
    <source>
        <strain evidence="5 6">R73</strain>
    </source>
</reference>